<protein>
    <submittedName>
        <fullName evidence="8">Transient receptor potential cation channel subfamily A member 1</fullName>
    </submittedName>
</protein>
<evidence type="ECO:0000256" key="3">
    <source>
        <dbReference type="ARBA" id="ARBA00023043"/>
    </source>
</evidence>
<keyword evidence="3" id="KW-0040">ANK repeat</keyword>
<dbReference type="InterPro" id="IPR052076">
    <property type="entry name" value="TRP_cation_channel"/>
</dbReference>
<keyword evidence="6" id="KW-0407">Ion channel</keyword>
<dbReference type="GO" id="GO:1902495">
    <property type="term" value="C:transmembrane transporter complex"/>
    <property type="evidence" value="ECO:0007669"/>
    <property type="project" value="TreeGrafter"/>
</dbReference>
<feature type="transmembrane region" description="Helical" evidence="7">
    <location>
        <begin position="141"/>
        <end position="162"/>
    </location>
</feature>
<accession>A0A8E0RKP2</accession>
<dbReference type="AlphaFoldDB" id="A0A8E0RKP2"/>
<dbReference type="GO" id="GO:0022857">
    <property type="term" value="F:transmembrane transporter activity"/>
    <property type="evidence" value="ECO:0007669"/>
    <property type="project" value="TreeGrafter"/>
</dbReference>
<evidence type="ECO:0000256" key="6">
    <source>
        <dbReference type="ARBA" id="ARBA00023303"/>
    </source>
</evidence>
<reference evidence="8" key="1">
    <citation type="submission" date="2019-05" db="EMBL/GenBank/DDBJ databases">
        <title>Annotation for the trematode Fasciolopsis buski.</title>
        <authorList>
            <person name="Choi Y.-J."/>
        </authorList>
    </citation>
    <scope>NUCLEOTIDE SEQUENCE</scope>
    <source>
        <strain evidence="8">HT</strain>
        <tissue evidence="8">Whole worm</tissue>
    </source>
</reference>
<keyword evidence="7" id="KW-1133">Transmembrane helix</keyword>
<comment type="caution">
    <text evidence="8">The sequence shown here is derived from an EMBL/GenBank/DDBJ whole genome shotgun (WGS) entry which is preliminary data.</text>
</comment>
<dbReference type="EMBL" id="LUCM01010209">
    <property type="protein sequence ID" value="KAA0185805.1"/>
    <property type="molecule type" value="Genomic_DNA"/>
</dbReference>
<keyword evidence="2" id="KW-0677">Repeat</keyword>
<gene>
    <name evidence="8" type="ORF">FBUS_04538</name>
</gene>
<dbReference type="OrthoDB" id="1661883at2759"/>
<organism evidence="8 9">
    <name type="scientific">Fasciolopsis buskii</name>
    <dbReference type="NCBI Taxonomy" id="27845"/>
    <lineage>
        <taxon>Eukaryota</taxon>
        <taxon>Metazoa</taxon>
        <taxon>Spiralia</taxon>
        <taxon>Lophotrochozoa</taxon>
        <taxon>Platyhelminthes</taxon>
        <taxon>Trematoda</taxon>
        <taxon>Digenea</taxon>
        <taxon>Plagiorchiida</taxon>
        <taxon>Echinostomata</taxon>
        <taxon>Echinostomatoidea</taxon>
        <taxon>Fasciolidae</taxon>
        <taxon>Fasciolopsis</taxon>
    </lineage>
</organism>
<evidence type="ECO:0000313" key="9">
    <source>
        <dbReference type="Proteomes" id="UP000728185"/>
    </source>
</evidence>
<dbReference type="PANTHER" id="PTHR47143:SF1">
    <property type="entry name" value="ION_TRANS DOMAIN-CONTAINING PROTEIN"/>
    <property type="match status" value="1"/>
</dbReference>
<keyword evidence="7" id="KW-0472">Membrane</keyword>
<evidence type="ECO:0000256" key="7">
    <source>
        <dbReference type="SAM" id="Phobius"/>
    </source>
</evidence>
<dbReference type="Proteomes" id="UP000728185">
    <property type="component" value="Unassembled WGS sequence"/>
</dbReference>
<evidence type="ECO:0000313" key="8">
    <source>
        <dbReference type="EMBL" id="KAA0185805.1"/>
    </source>
</evidence>
<evidence type="ECO:0000256" key="2">
    <source>
        <dbReference type="ARBA" id="ARBA00022737"/>
    </source>
</evidence>
<dbReference type="GO" id="GO:0034220">
    <property type="term" value="P:monoatomic ion transmembrane transport"/>
    <property type="evidence" value="ECO:0007669"/>
    <property type="project" value="UniProtKB-KW"/>
</dbReference>
<keyword evidence="8" id="KW-0675">Receptor</keyword>
<keyword evidence="7" id="KW-0812">Transmembrane</keyword>
<name>A0A8E0RKP2_9TREM</name>
<evidence type="ECO:0000256" key="4">
    <source>
        <dbReference type="ARBA" id="ARBA00023065"/>
    </source>
</evidence>
<keyword evidence="5" id="KW-0325">Glycoprotein</keyword>
<evidence type="ECO:0000256" key="1">
    <source>
        <dbReference type="ARBA" id="ARBA00022448"/>
    </source>
</evidence>
<sequence length="343" mass="40168">MSVHVDFDMFFMGTKWLNFRLLHFLLTSKLRSFSCYRWSEIWSILDGTPQCVLDGLIRELPSLFGLVMSRSITRAKNEEDGNVNVTYNLSVMQHRLNSNEGTINDPLHRVKLIAKLQRRELLFHPLCKTYLDMKWKLYGQWIQLTQIIYFALTLAAITWFVVTDDSRMRTSTERDQQGNQFEQVELNGTRASISNSYRQRLALNDALTERSQYNYLGVSLFKALMMMFGEYEHSSTLIHPLLTEPKSDRQNTIGLAVGDIEEVRKNACQQMLIQQIFWLADLESKFPKFIQKRLSRIKEFKTVEQISVSHILFDKLFFPCYLADLKYFCHLCCATSLMLLLFS</sequence>
<proteinExistence type="predicted"/>
<dbReference type="PANTHER" id="PTHR47143">
    <property type="entry name" value="TRANSIENT RECEPTOR POTENTIAL CATION CHANNEL PROTEIN PAINLESS"/>
    <property type="match status" value="1"/>
</dbReference>
<keyword evidence="4" id="KW-0406">Ion transport</keyword>
<keyword evidence="1" id="KW-0813">Transport</keyword>
<keyword evidence="9" id="KW-1185">Reference proteome</keyword>
<evidence type="ECO:0000256" key="5">
    <source>
        <dbReference type="ARBA" id="ARBA00023180"/>
    </source>
</evidence>